<keyword evidence="3 5" id="KW-1133">Transmembrane helix</keyword>
<dbReference type="EMBL" id="JBBKTX010000021">
    <property type="protein sequence ID" value="MFK4753870.1"/>
    <property type="molecule type" value="Genomic_DNA"/>
</dbReference>
<keyword evidence="2 5" id="KW-0812">Transmembrane</keyword>
<evidence type="ECO:0000256" key="3">
    <source>
        <dbReference type="ARBA" id="ARBA00022989"/>
    </source>
</evidence>
<comment type="caution">
    <text evidence="7">The sequence shown here is derived from an EMBL/GenBank/DDBJ whole genome shotgun (WGS) entry which is preliminary data.</text>
</comment>
<proteinExistence type="predicted"/>
<reference evidence="7 8" key="1">
    <citation type="submission" date="2024-03" db="EMBL/GenBank/DDBJ databases">
        <title>High-quality draft genome sequence of Oceanobacter sp. wDCs-4.</title>
        <authorList>
            <person name="Dong C."/>
        </authorList>
    </citation>
    <scope>NUCLEOTIDE SEQUENCE [LARGE SCALE GENOMIC DNA]</scope>
    <source>
        <strain evidence="8">wDCs-4</strain>
    </source>
</reference>
<evidence type="ECO:0000256" key="4">
    <source>
        <dbReference type="ARBA" id="ARBA00023136"/>
    </source>
</evidence>
<sequence length="94" mass="10540">MLQKIRIGISLISFLLIFLYCLTFATRNSEPLDVFFLVGDPVNLPVALWFGLILTLGCIIGLLAGVMSVLSKKRHIRRLQKALDEAQERSGRLP</sequence>
<accession>A0ABW8NLK8</accession>
<evidence type="ECO:0000256" key="2">
    <source>
        <dbReference type="ARBA" id="ARBA00022692"/>
    </source>
</evidence>
<evidence type="ECO:0000313" key="7">
    <source>
        <dbReference type="EMBL" id="MFK4753870.1"/>
    </source>
</evidence>
<dbReference type="InterPro" id="IPR010445">
    <property type="entry name" value="LapA_dom"/>
</dbReference>
<feature type="transmembrane region" description="Helical" evidence="5">
    <location>
        <begin position="7"/>
        <end position="26"/>
    </location>
</feature>
<evidence type="ECO:0000313" key="8">
    <source>
        <dbReference type="Proteomes" id="UP001620597"/>
    </source>
</evidence>
<evidence type="ECO:0000256" key="5">
    <source>
        <dbReference type="SAM" id="Phobius"/>
    </source>
</evidence>
<keyword evidence="4 5" id="KW-0472">Membrane</keyword>
<dbReference type="RefSeq" id="WP_416206856.1">
    <property type="nucleotide sequence ID" value="NZ_JBBKTX010000021.1"/>
</dbReference>
<feature type="domain" description="Lipopolysaccharide assembly protein A" evidence="6">
    <location>
        <begin position="28"/>
        <end position="88"/>
    </location>
</feature>
<organism evidence="7 8">
    <name type="scientific">Oceanobacter antarcticus</name>
    <dbReference type="NCBI Taxonomy" id="3133425"/>
    <lineage>
        <taxon>Bacteria</taxon>
        <taxon>Pseudomonadati</taxon>
        <taxon>Pseudomonadota</taxon>
        <taxon>Gammaproteobacteria</taxon>
        <taxon>Oceanospirillales</taxon>
        <taxon>Oceanospirillaceae</taxon>
        <taxon>Oceanobacter</taxon>
    </lineage>
</organism>
<dbReference type="Proteomes" id="UP001620597">
    <property type="component" value="Unassembled WGS sequence"/>
</dbReference>
<feature type="transmembrane region" description="Helical" evidence="5">
    <location>
        <begin position="46"/>
        <end position="70"/>
    </location>
</feature>
<keyword evidence="8" id="KW-1185">Reference proteome</keyword>
<dbReference type="Pfam" id="PF06305">
    <property type="entry name" value="LapA_dom"/>
    <property type="match status" value="1"/>
</dbReference>
<keyword evidence="1" id="KW-1003">Cell membrane</keyword>
<evidence type="ECO:0000256" key="1">
    <source>
        <dbReference type="ARBA" id="ARBA00022475"/>
    </source>
</evidence>
<evidence type="ECO:0000259" key="6">
    <source>
        <dbReference type="Pfam" id="PF06305"/>
    </source>
</evidence>
<gene>
    <name evidence="7" type="ORF">WG929_15760</name>
</gene>
<protein>
    <submittedName>
        <fullName evidence="7">LapA family protein</fullName>
    </submittedName>
</protein>
<name>A0ABW8NLK8_9GAMM</name>